<dbReference type="GO" id="GO:0000428">
    <property type="term" value="C:DNA-directed RNA polymerase complex"/>
    <property type="evidence" value="ECO:0007669"/>
    <property type="project" value="UniProtKB-KW"/>
</dbReference>
<feature type="domain" description="Toprim" evidence="15">
    <location>
        <begin position="264"/>
        <end position="346"/>
    </location>
</feature>
<dbReference type="GO" id="GO:0003677">
    <property type="term" value="F:DNA binding"/>
    <property type="evidence" value="ECO:0007669"/>
    <property type="project" value="UniProtKB-KW"/>
</dbReference>
<comment type="function">
    <text evidence="12 13">RNA polymerase that catalyzes the synthesis of short RNA molecules used as primers for DNA polymerase during DNA replication.</text>
</comment>
<dbReference type="SMART" id="SM00493">
    <property type="entry name" value="TOPRIM"/>
    <property type="match status" value="1"/>
</dbReference>
<dbReference type="eggNOG" id="COG0358">
    <property type="taxonomic scope" value="Bacteria"/>
</dbReference>
<dbReference type="HAMAP" id="MF_00974">
    <property type="entry name" value="DNA_primase_DnaG"/>
    <property type="match status" value="1"/>
</dbReference>
<keyword evidence="11 12" id="KW-0804">Transcription</keyword>
<keyword evidence="9" id="KW-0460">Magnesium</keyword>
<dbReference type="InterPro" id="IPR019475">
    <property type="entry name" value="DNA_primase_DnaB-bd"/>
</dbReference>
<dbReference type="Gene3D" id="3.90.980.10">
    <property type="entry name" value="DNA primase, catalytic core, N-terminal domain"/>
    <property type="match status" value="1"/>
</dbReference>
<evidence type="ECO:0000256" key="2">
    <source>
        <dbReference type="ARBA" id="ARBA00022515"/>
    </source>
</evidence>
<comment type="catalytic activity">
    <reaction evidence="12">
        <text>ssDNA + n NTP = ssDNA/pppN(pN)n-1 hybrid + (n-1) diphosphate.</text>
        <dbReference type="EC" id="2.7.7.101"/>
    </reaction>
</comment>
<dbReference type="AlphaFoldDB" id="S0P5R1"/>
<dbReference type="InterPro" id="IPR036977">
    <property type="entry name" value="DNA_primase_Znf_CHC2"/>
</dbReference>
<dbReference type="InterPro" id="IPR016136">
    <property type="entry name" value="DNA_helicase_N/primase_C"/>
</dbReference>
<dbReference type="GO" id="GO:0003899">
    <property type="term" value="F:DNA-directed RNA polymerase activity"/>
    <property type="evidence" value="ECO:0007669"/>
    <property type="project" value="UniProtKB-UniRule"/>
</dbReference>
<dbReference type="InterPro" id="IPR037068">
    <property type="entry name" value="DNA_primase_core_N_sf"/>
</dbReference>
<organism evidence="16 17">
    <name type="scientific">Enterococcus sulfureus ATCC 49903</name>
    <dbReference type="NCBI Taxonomy" id="1140003"/>
    <lineage>
        <taxon>Bacteria</taxon>
        <taxon>Bacillati</taxon>
        <taxon>Bacillota</taxon>
        <taxon>Bacilli</taxon>
        <taxon>Lactobacillales</taxon>
        <taxon>Enterococcaceae</taxon>
        <taxon>Enterococcus</taxon>
    </lineage>
</organism>
<comment type="domain">
    <text evidence="12">Contains an N-terminal zinc-binding domain, a central core domain that contains the primase activity, and a C-terminal DnaB-binding domain.</text>
</comment>
<dbReference type="SUPFAM" id="SSF57783">
    <property type="entry name" value="Zinc beta-ribbon"/>
    <property type="match status" value="1"/>
</dbReference>
<dbReference type="Gene3D" id="1.10.860.10">
    <property type="entry name" value="DNAb Helicase, Chain A"/>
    <property type="match status" value="1"/>
</dbReference>
<keyword evidence="3 12" id="KW-0808">Transferase</keyword>
<dbReference type="InterPro" id="IPR034151">
    <property type="entry name" value="TOPRIM_DnaG_bac"/>
</dbReference>
<accession>S0P5R1</accession>
<dbReference type="Proteomes" id="UP000015961">
    <property type="component" value="Unassembled WGS sequence"/>
</dbReference>
<comment type="cofactor">
    <cofactor evidence="12 13 14">
        <name>Zn(2+)</name>
        <dbReference type="ChEBI" id="CHEBI:29105"/>
    </cofactor>
    <text evidence="12 13 14">Binds 1 zinc ion per monomer.</text>
</comment>
<dbReference type="PROSITE" id="PS50880">
    <property type="entry name" value="TOPRIM"/>
    <property type="match status" value="1"/>
</dbReference>
<dbReference type="InterPro" id="IPR013264">
    <property type="entry name" value="DNAG_N"/>
</dbReference>
<evidence type="ECO:0000256" key="8">
    <source>
        <dbReference type="ARBA" id="ARBA00022833"/>
    </source>
</evidence>
<dbReference type="FunFam" id="3.90.980.10:FF:000001">
    <property type="entry name" value="DNA primase"/>
    <property type="match status" value="1"/>
</dbReference>
<keyword evidence="5 12" id="KW-0235">DNA replication</keyword>
<evidence type="ECO:0000256" key="12">
    <source>
        <dbReference type="HAMAP-Rule" id="MF_00974"/>
    </source>
</evidence>
<keyword evidence="6 12" id="KW-0479">Metal-binding</keyword>
<dbReference type="GO" id="GO:0006269">
    <property type="term" value="P:DNA replication, synthesis of primer"/>
    <property type="evidence" value="ECO:0007669"/>
    <property type="project" value="UniProtKB-UniRule"/>
</dbReference>
<dbReference type="InterPro" id="IPR050219">
    <property type="entry name" value="DnaG_primase"/>
</dbReference>
<comment type="caution">
    <text evidence="16">The sequence shown here is derived from an EMBL/GenBank/DDBJ whole genome shotgun (WGS) entry which is preliminary data.</text>
</comment>
<dbReference type="InterPro" id="IPR030846">
    <property type="entry name" value="DnaG_bac"/>
</dbReference>
<comment type="similarity">
    <text evidence="12 13">Belongs to the DnaG primase family.</text>
</comment>
<evidence type="ECO:0000256" key="11">
    <source>
        <dbReference type="ARBA" id="ARBA00023163"/>
    </source>
</evidence>
<feature type="zinc finger region" description="CHC2-type" evidence="12 14">
    <location>
        <begin position="39"/>
        <end position="63"/>
    </location>
</feature>
<evidence type="ECO:0000256" key="14">
    <source>
        <dbReference type="PIRSR" id="PIRSR002811-1"/>
    </source>
</evidence>
<dbReference type="PANTHER" id="PTHR30313:SF2">
    <property type="entry name" value="DNA PRIMASE"/>
    <property type="match status" value="1"/>
</dbReference>
<keyword evidence="4 12" id="KW-0548">Nucleotidyltransferase</keyword>
<evidence type="ECO:0000259" key="15">
    <source>
        <dbReference type="PROSITE" id="PS50880"/>
    </source>
</evidence>
<dbReference type="GO" id="GO:1990077">
    <property type="term" value="C:primosome complex"/>
    <property type="evidence" value="ECO:0007669"/>
    <property type="project" value="UniProtKB-KW"/>
</dbReference>
<evidence type="ECO:0000256" key="6">
    <source>
        <dbReference type="ARBA" id="ARBA00022723"/>
    </source>
</evidence>
<dbReference type="OrthoDB" id="9803773at2"/>
<dbReference type="GO" id="GO:0008270">
    <property type="term" value="F:zinc ion binding"/>
    <property type="evidence" value="ECO:0007669"/>
    <property type="project" value="UniProtKB-UniRule"/>
</dbReference>
<comment type="subunit">
    <text evidence="12">Monomer. Interacts with DnaB.</text>
</comment>
<dbReference type="GO" id="GO:0005737">
    <property type="term" value="C:cytoplasm"/>
    <property type="evidence" value="ECO:0007669"/>
    <property type="project" value="TreeGrafter"/>
</dbReference>
<evidence type="ECO:0000313" key="16">
    <source>
        <dbReference type="EMBL" id="EOT84163.1"/>
    </source>
</evidence>
<evidence type="ECO:0000256" key="3">
    <source>
        <dbReference type="ARBA" id="ARBA00022679"/>
    </source>
</evidence>
<dbReference type="CDD" id="cd03364">
    <property type="entry name" value="TOPRIM_DnaG_primases"/>
    <property type="match status" value="1"/>
</dbReference>
<proteinExistence type="inferred from homology"/>
<keyword evidence="1 12" id="KW-0240">DNA-directed RNA polymerase</keyword>
<protein>
    <recommendedName>
        <fullName evidence="12 13">DNA primase</fullName>
        <ecNumber evidence="12">2.7.7.101</ecNumber>
    </recommendedName>
</protein>
<evidence type="ECO:0000256" key="1">
    <source>
        <dbReference type="ARBA" id="ARBA00022478"/>
    </source>
</evidence>
<dbReference type="EMBL" id="ASWO01000005">
    <property type="protein sequence ID" value="EOT84163.1"/>
    <property type="molecule type" value="Genomic_DNA"/>
</dbReference>
<dbReference type="FunFam" id="3.90.580.10:FF:000001">
    <property type="entry name" value="DNA primase"/>
    <property type="match status" value="1"/>
</dbReference>
<keyword evidence="7 12" id="KW-0863">Zinc-finger</keyword>
<keyword evidence="17" id="KW-1185">Reference proteome</keyword>
<evidence type="ECO:0000256" key="4">
    <source>
        <dbReference type="ARBA" id="ARBA00022695"/>
    </source>
</evidence>
<dbReference type="PIRSF" id="PIRSF002811">
    <property type="entry name" value="DnaG"/>
    <property type="match status" value="1"/>
</dbReference>
<name>S0P5R1_9ENTE</name>
<dbReference type="PANTHER" id="PTHR30313">
    <property type="entry name" value="DNA PRIMASE"/>
    <property type="match status" value="1"/>
</dbReference>
<dbReference type="Gene3D" id="3.90.580.10">
    <property type="entry name" value="Zinc finger, CHC2-type domain"/>
    <property type="match status" value="1"/>
</dbReference>
<dbReference type="SUPFAM" id="SSF56731">
    <property type="entry name" value="DNA primase core"/>
    <property type="match status" value="1"/>
</dbReference>
<keyword evidence="8 12" id="KW-0862">Zinc</keyword>
<dbReference type="Pfam" id="PF10410">
    <property type="entry name" value="DnaB_bind"/>
    <property type="match status" value="1"/>
</dbReference>
<evidence type="ECO:0000256" key="13">
    <source>
        <dbReference type="PIRNR" id="PIRNR002811"/>
    </source>
</evidence>
<dbReference type="Pfam" id="PF13155">
    <property type="entry name" value="Toprim_2"/>
    <property type="match status" value="1"/>
</dbReference>
<dbReference type="PATRIC" id="fig|1140003.3.peg.746"/>
<dbReference type="NCBIfam" id="TIGR01391">
    <property type="entry name" value="dnaG"/>
    <property type="match status" value="1"/>
</dbReference>
<keyword evidence="2 12" id="KW-0639">Primosome</keyword>
<dbReference type="Pfam" id="PF08275">
    <property type="entry name" value="DNAG_N"/>
    <property type="match status" value="1"/>
</dbReference>
<reference evidence="16 17" key="1">
    <citation type="submission" date="2013-03" db="EMBL/GenBank/DDBJ databases">
        <title>The Genome Sequence of Enterococcus sulfureus ATCC_49903 (PacBio/Illumina hybrid assembly).</title>
        <authorList>
            <consortium name="The Broad Institute Genomics Platform"/>
            <consortium name="The Broad Institute Genome Sequencing Center for Infectious Disease"/>
            <person name="Earl A."/>
            <person name="Russ C."/>
            <person name="Gilmore M."/>
            <person name="Surin D."/>
            <person name="Walker B."/>
            <person name="Young S."/>
            <person name="Zeng Q."/>
            <person name="Gargeya S."/>
            <person name="Fitzgerald M."/>
            <person name="Haas B."/>
            <person name="Abouelleil A."/>
            <person name="Allen A.W."/>
            <person name="Alvarado L."/>
            <person name="Arachchi H.M."/>
            <person name="Berlin A.M."/>
            <person name="Chapman S.B."/>
            <person name="Gainer-Dewar J."/>
            <person name="Goldberg J."/>
            <person name="Griggs A."/>
            <person name="Gujja S."/>
            <person name="Hansen M."/>
            <person name="Howarth C."/>
            <person name="Imamovic A."/>
            <person name="Ireland A."/>
            <person name="Larimer J."/>
            <person name="McCowan C."/>
            <person name="Murphy C."/>
            <person name="Pearson M."/>
            <person name="Poon T.W."/>
            <person name="Priest M."/>
            <person name="Roberts A."/>
            <person name="Saif S."/>
            <person name="Shea T."/>
            <person name="Sisk P."/>
            <person name="Sykes S."/>
            <person name="Wortman J."/>
            <person name="Nusbaum C."/>
            <person name="Birren B."/>
        </authorList>
    </citation>
    <scope>NUCLEOTIDE SEQUENCE [LARGE SCALE GENOMIC DNA]</scope>
    <source>
        <strain evidence="16 17">ATCC 49903</strain>
    </source>
</reference>
<evidence type="ECO:0000256" key="5">
    <source>
        <dbReference type="ARBA" id="ARBA00022705"/>
    </source>
</evidence>
<evidence type="ECO:0000256" key="7">
    <source>
        <dbReference type="ARBA" id="ARBA00022771"/>
    </source>
</evidence>
<gene>
    <name evidence="12" type="primary">dnaG</name>
    <name evidence="16" type="ORF">I573_01890</name>
</gene>
<dbReference type="Gene3D" id="3.40.1360.10">
    <property type="match status" value="1"/>
</dbReference>
<dbReference type="SMART" id="SM00400">
    <property type="entry name" value="ZnF_CHCC"/>
    <property type="match status" value="1"/>
</dbReference>
<dbReference type="STRING" id="1140003.OMY_00788"/>
<dbReference type="InterPro" id="IPR002694">
    <property type="entry name" value="Znf_CHC2"/>
</dbReference>
<evidence type="ECO:0000256" key="10">
    <source>
        <dbReference type="ARBA" id="ARBA00023125"/>
    </source>
</evidence>
<sequence length="605" mass="69522">MSKIPSEVIDDIRERTNIVEIVGQYVQLKKAGRNYSGLCPFHSEKTPSFTVAEDKQIFHCFGCGKGGNVFRFIQEIEGLSFAESVVKVADLEQIELQETYRHQTATTPNKETSPLYVLHDKAMQFYHHMLVNTEVGQAALTYLHDRGLTDELIEEFQIGFAPPQREFLERIFEKEAASREDLLNSGLFIERDDGRLLDRFYQRIMFPIRNSSGRTIAFSGRWFELSDEKSDQAKYLNSPETPIFNKRMVLFNLDKAKSSIRKDGTVYLFEGFMDVIAAFKTGLESGVASMGTSLTNQQIQQLERVATNLVFCYDGDDAGQQATARGLELLREHSRLNLSVVRLGNKLDPDEFIQANGADAFRQLVEHEQQTPFSFTADFLAKQYNLQNEKERVTYLELVLKELATVDSLIEQDQYVSQLAERFQLQRTTLTQQVQLYQREHKPAALPIKPTIVTPVRQQKKTLAQKAQELLLYRMMQDSSYRSKFKQEDGAFLNEQYQALYILLDTYCSTQETFEVARFLDFLKEDGLRTLVLNIFAQNVSEEGSSVEFRELMKQLQLARIGQEIEEKKHAQQRATQQGNNEQEIALAIEIIALTKQLKQIQVSH</sequence>
<dbReference type="Pfam" id="PF01807">
    <property type="entry name" value="Zn_ribbon_DnaG"/>
    <property type="match status" value="1"/>
</dbReference>
<evidence type="ECO:0000256" key="9">
    <source>
        <dbReference type="ARBA" id="ARBA00022842"/>
    </source>
</evidence>
<dbReference type="InterPro" id="IPR006171">
    <property type="entry name" value="TOPRIM_dom"/>
</dbReference>
<dbReference type="InterPro" id="IPR006295">
    <property type="entry name" value="DNA_primase_DnaG"/>
</dbReference>
<evidence type="ECO:0000313" key="17">
    <source>
        <dbReference type="Proteomes" id="UP000015961"/>
    </source>
</evidence>
<dbReference type="EC" id="2.7.7.101" evidence="12"/>
<dbReference type="RefSeq" id="WP_016185243.1">
    <property type="nucleotide sequence ID" value="NZ_ASWO01000005.1"/>
</dbReference>
<keyword evidence="10 12" id="KW-0238">DNA-binding</keyword>